<dbReference type="GO" id="GO:0007156">
    <property type="term" value="P:homophilic cell adhesion via plasma membrane adhesion molecules"/>
    <property type="evidence" value="ECO:0007669"/>
    <property type="project" value="TreeGrafter"/>
</dbReference>
<sequence>MRSLTGLRALVAPGCPLLLLCLLAATSRNRAEGDPADSSFTSLPVRDEMMAKYSNLSLESHNISLTGESSAPVVKNITLERPSDLELMCQFTASGDLNSVNVTWKKDNKFLENIDAFNTTKMGNTLSSKYRFIIFDSKQMGNYSCFFDGEKELRGTFNVKVPNVHGKNKPLITYVGDSTVLKCECKDGLPLNWTWYTSNGSVQVPIDVHKNDKYVINSSYANETRLRVKHLLEEDGGSYWCRAVFPLGESEEHVELVVLSFMVPLKPFLAIIAEVVLLVAIILLCEVYTQKKKSDTVSGKEQKDPIKGELRLLLSDDSDLSQVNTRNQPVHYSVFFSDFHTLVLYLNGIIVLKKIPVYNGKEFEQIEQL</sequence>
<feature type="chain" id="PRO_5044021160" description="Embigin" evidence="17">
    <location>
        <begin position="32"/>
        <end position="369"/>
    </location>
</feature>
<feature type="signal peptide" evidence="17">
    <location>
        <begin position="1"/>
        <end position="31"/>
    </location>
</feature>
<evidence type="ECO:0000313" key="19">
    <source>
        <dbReference type="EMBL" id="CAH6787672.1"/>
    </source>
</evidence>
<keyword evidence="8" id="KW-0770">Synapse</keyword>
<dbReference type="CDD" id="cd00096">
    <property type="entry name" value="Ig"/>
    <property type="match status" value="1"/>
</dbReference>
<evidence type="ECO:0000256" key="13">
    <source>
        <dbReference type="ARBA" id="ARBA00034103"/>
    </source>
</evidence>
<keyword evidence="7 16" id="KW-1133">Transmembrane helix</keyword>
<comment type="caution">
    <text evidence="19">The sequence shown here is derived from an EMBL/GenBank/DDBJ whole genome shotgun (WGS) entry which is preliminary data.</text>
</comment>
<reference evidence="19" key="1">
    <citation type="submission" date="2022-06" db="EMBL/GenBank/DDBJ databases">
        <authorList>
            <person name="Andreotti S."/>
            <person name="Wyler E."/>
        </authorList>
    </citation>
    <scope>NUCLEOTIDE SEQUENCE</scope>
</reference>
<evidence type="ECO:0000313" key="20">
    <source>
        <dbReference type="Proteomes" id="UP001152836"/>
    </source>
</evidence>
<evidence type="ECO:0000256" key="8">
    <source>
        <dbReference type="ARBA" id="ARBA00023018"/>
    </source>
</evidence>
<keyword evidence="12" id="KW-0393">Immunoglobulin domain</keyword>
<evidence type="ECO:0000256" key="11">
    <source>
        <dbReference type="ARBA" id="ARBA00023180"/>
    </source>
</evidence>
<dbReference type="Proteomes" id="UP001152836">
    <property type="component" value="Unassembled WGS sequence"/>
</dbReference>
<keyword evidence="11" id="KW-0325">Glycoprotein</keyword>
<name>A0AAU9Z6J7_PHORO</name>
<dbReference type="InterPro" id="IPR003599">
    <property type="entry name" value="Ig_sub"/>
</dbReference>
<dbReference type="PROSITE" id="PS50835">
    <property type="entry name" value="IG_LIKE"/>
    <property type="match status" value="2"/>
</dbReference>
<keyword evidence="9 16" id="KW-0472">Membrane</keyword>
<proteinExistence type="predicted"/>
<accession>A0AAU9Z6J7</accession>
<dbReference type="EMBL" id="CALSGD010001399">
    <property type="protein sequence ID" value="CAH6787672.1"/>
    <property type="molecule type" value="Genomic_DNA"/>
</dbReference>
<feature type="domain" description="Ig-like" evidence="18">
    <location>
        <begin position="72"/>
        <end position="145"/>
    </location>
</feature>
<evidence type="ECO:0000256" key="2">
    <source>
        <dbReference type="ARBA" id="ARBA00022475"/>
    </source>
</evidence>
<keyword evidence="3" id="KW-0597">Phosphoprotein</keyword>
<evidence type="ECO:0000256" key="10">
    <source>
        <dbReference type="ARBA" id="ARBA00023157"/>
    </source>
</evidence>
<comment type="subcellular location">
    <subcellularLocation>
        <location evidence="1">Cell membrane</location>
        <topology evidence="1">Single-pass type I membrane protein</topology>
    </subcellularLocation>
    <subcellularLocation>
        <location evidence="13">Synapse</location>
    </subcellularLocation>
</comment>
<gene>
    <name evidence="19" type="primary">Emb</name>
    <name evidence="19" type="ORF">PHOROB_LOCUS5507</name>
</gene>
<organism evidence="19 20">
    <name type="scientific">Phodopus roborovskii</name>
    <name type="common">Roborovski's desert hamster</name>
    <name type="synonym">Cricetulus roborovskii</name>
    <dbReference type="NCBI Taxonomy" id="109678"/>
    <lineage>
        <taxon>Eukaryota</taxon>
        <taxon>Metazoa</taxon>
        <taxon>Chordata</taxon>
        <taxon>Craniata</taxon>
        <taxon>Vertebrata</taxon>
        <taxon>Euteleostomi</taxon>
        <taxon>Mammalia</taxon>
        <taxon>Eutheria</taxon>
        <taxon>Euarchontoglires</taxon>
        <taxon>Glires</taxon>
        <taxon>Rodentia</taxon>
        <taxon>Myomorpha</taxon>
        <taxon>Muroidea</taxon>
        <taxon>Cricetidae</taxon>
        <taxon>Cricetinae</taxon>
        <taxon>Phodopus</taxon>
    </lineage>
</organism>
<keyword evidence="10" id="KW-1015">Disulfide bond</keyword>
<evidence type="ECO:0000256" key="16">
    <source>
        <dbReference type="SAM" id="Phobius"/>
    </source>
</evidence>
<dbReference type="FunFam" id="2.60.40.10:FF:001288">
    <property type="entry name" value="Embigin"/>
    <property type="match status" value="1"/>
</dbReference>
<dbReference type="FunFam" id="2.60.40.10:FF:001012">
    <property type="entry name" value="Embigin"/>
    <property type="match status" value="1"/>
</dbReference>
<feature type="domain" description="Ig-like" evidence="18">
    <location>
        <begin position="162"/>
        <end position="257"/>
    </location>
</feature>
<evidence type="ECO:0000256" key="17">
    <source>
        <dbReference type="SAM" id="SignalP"/>
    </source>
</evidence>
<dbReference type="AlphaFoldDB" id="A0AAU9Z6J7"/>
<evidence type="ECO:0000256" key="5">
    <source>
        <dbReference type="ARBA" id="ARBA00022729"/>
    </source>
</evidence>
<keyword evidence="4 16" id="KW-0812">Transmembrane</keyword>
<dbReference type="GO" id="GO:0007411">
    <property type="term" value="P:axon guidance"/>
    <property type="evidence" value="ECO:0007669"/>
    <property type="project" value="TreeGrafter"/>
</dbReference>
<dbReference type="InterPro" id="IPR013098">
    <property type="entry name" value="Ig_I-set"/>
</dbReference>
<dbReference type="InterPro" id="IPR007110">
    <property type="entry name" value="Ig-like_dom"/>
</dbReference>
<dbReference type="GO" id="GO:0098632">
    <property type="term" value="F:cell-cell adhesion mediator activity"/>
    <property type="evidence" value="ECO:0007669"/>
    <property type="project" value="TreeGrafter"/>
</dbReference>
<dbReference type="Pfam" id="PF07679">
    <property type="entry name" value="I-set"/>
    <property type="match status" value="1"/>
</dbReference>
<dbReference type="PANTHER" id="PTHR10075">
    <property type="entry name" value="BASIGIN RELATED"/>
    <property type="match status" value="1"/>
</dbReference>
<keyword evidence="6" id="KW-0677">Repeat</keyword>
<keyword evidence="2" id="KW-1003">Cell membrane</keyword>
<dbReference type="Gene3D" id="2.60.40.10">
    <property type="entry name" value="Immunoglobulins"/>
    <property type="match status" value="2"/>
</dbReference>
<evidence type="ECO:0000256" key="14">
    <source>
        <dbReference type="ARBA" id="ARBA00065864"/>
    </source>
</evidence>
<dbReference type="InterPro" id="IPR013783">
    <property type="entry name" value="Ig-like_fold"/>
</dbReference>
<evidence type="ECO:0000259" key="18">
    <source>
        <dbReference type="PROSITE" id="PS50835"/>
    </source>
</evidence>
<dbReference type="GO" id="GO:0005886">
    <property type="term" value="C:plasma membrane"/>
    <property type="evidence" value="ECO:0007669"/>
    <property type="project" value="UniProtKB-SubCell"/>
</dbReference>
<dbReference type="InterPro" id="IPR036179">
    <property type="entry name" value="Ig-like_dom_sf"/>
</dbReference>
<dbReference type="SUPFAM" id="SSF48726">
    <property type="entry name" value="Immunoglobulin"/>
    <property type="match status" value="2"/>
</dbReference>
<dbReference type="GO" id="GO:0045202">
    <property type="term" value="C:synapse"/>
    <property type="evidence" value="ECO:0007669"/>
    <property type="project" value="UniProtKB-SubCell"/>
</dbReference>
<evidence type="ECO:0000256" key="1">
    <source>
        <dbReference type="ARBA" id="ARBA00004251"/>
    </source>
</evidence>
<dbReference type="GO" id="GO:0030424">
    <property type="term" value="C:axon"/>
    <property type="evidence" value="ECO:0007669"/>
    <property type="project" value="TreeGrafter"/>
</dbReference>
<comment type="subunit">
    <text evidence="14">Interacts with SLC16A1, SLC16A6 and SLC16A7.</text>
</comment>
<evidence type="ECO:0000256" key="15">
    <source>
        <dbReference type="ARBA" id="ARBA00073698"/>
    </source>
</evidence>
<evidence type="ECO:0000256" key="4">
    <source>
        <dbReference type="ARBA" id="ARBA00022692"/>
    </source>
</evidence>
<evidence type="ECO:0000256" key="12">
    <source>
        <dbReference type="ARBA" id="ARBA00023319"/>
    </source>
</evidence>
<keyword evidence="20" id="KW-1185">Reference proteome</keyword>
<dbReference type="PANTHER" id="PTHR10075:SF4">
    <property type="entry name" value="EMBIGIN"/>
    <property type="match status" value="1"/>
</dbReference>
<evidence type="ECO:0000256" key="6">
    <source>
        <dbReference type="ARBA" id="ARBA00022737"/>
    </source>
</evidence>
<dbReference type="GO" id="GO:0070593">
    <property type="term" value="P:dendrite self-avoidance"/>
    <property type="evidence" value="ECO:0007669"/>
    <property type="project" value="TreeGrafter"/>
</dbReference>
<protein>
    <recommendedName>
        <fullName evidence="15">Embigin</fullName>
    </recommendedName>
</protein>
<dbReference type="SMART" id="SM00409">
    <property type="entry name" value="IG"/>
    <property type="match status" value="2"/>
</dbReference>
<evidence type="ECO:0000256" key="9">
    <source>
        <dbReference type="ARBA" id="ARBA00023136"/>
    </source>
</evidence>
<evidence type="ECO:0000256" key="7">
    <source>
        <dbReference type="ARBA" id="ARBA00022989"/>
    </source>
</evidence>
<feature type="transmembrane region" description="Helical" evidence="16">
    <location>
        <begin position="268"/>
        <end position="288"/>
    </location>
</feature>
<keyword evidence="5 17" id="KW-0732">Signal</keyword>
<evidence type="ECO:0000256" key="3">
    <source>
        <dbReference type="ARBA" id="ARBA00022553"/>
    </source>
</evidence>